<feature type="compositionally biased region" description="Low complexity" evidence="3">
    <location>
        <begin position="788"/>
        <end position="800"/>
    </location>
</feature>
<feature type="compositionally biased region" description="Acidic residues" evidence="3">
    <location>
        <begin position="767"/>
        <end position="781"/>
    </location>
</feature>
<dbReference type="GO" id="GO:0005930">
    <property type="term" value="C:axoneme"/>
    <property type="evidence" value="ECO:0007669"/>
    <property type="project" value="UniProtKB-SubCell"/>
</dbReference>
<dbReference type="GO" id="GO:0005886">
    <property type="term" value="C:plasma membrane"/>
    <property type="evidence" value="ECO:0007669"/>
    <property type="project" value="TreeGrafter"/>
</dbReference>
<dbReference type="GO" id="GO:0034315">
    <property type="term" value="P:regulation of Arp2/3 complex-mediated actin nucleation"/>
    <property type="evidence" value="ECO:0007669"/>
    <property type="project" value="TreeGrafter"/>
</dbReference>
<comment type="caution">
    <text evidence="4">The sequence shown here is derived from an EMBL/GenBank/DDBJ whole genome shotgun (WGS) entry which is preliminary data.</text>
</comment>
<proteinExistence type="predicted"/>
<dbReference type="PANTHER" id="PTHR24112">
    <property type="entry name" value="LEUCINE-RICH REPEAT, ISOFORM F-RELATED"/>
    <property type="match status" value="1"/>
</dbReference>
<dbReference type="InterPro" id="IPR001611">
    <property type="entry name" value="Leu-rich_rpt"/>
</dbReference>
<feature type="region of interest" description="Disordered" evidence="3">
    <location>
        <begin position="728"/>
        <end position="837"/>
    </location>
</feature>
<keyword evidence="5" id="KW-1185">Reference proteome</keyword>
<sequence>MSEELRSLTDRDRAFVNETLTNEEILFMAWTRKLREKDVAKQEKPHNRLVVVTNHQVHSISLRKETGGYVVKRKGHLLAITHLGYSTTQQNVLEILFNFGTKEEFEIRFLDDCDDALRVVQHVFKAVLIISYGFSAESLPILSERTAEKLVEIRKSAPKQSALDGHSRTYRAMCNKADTPIRAGLLEYLCKHLSSGATGSSTVPLDLNKCFDGCTPEFCELDVVALAPVVKHAKCFYGVMLTDLRLRGQSVAELFDAFAHNPTVHTVKLRNAGITEAKLLKVQHAGSNVRLLDLRDNNQITDKGVLKLSQVIKTPLAQLNIANCGVNAGAGFMSLCKNCLSSTAWSTTLKALNVSSNRLGQEGSQALSLLIGSSKALHTLLAFECDLDLGKAFSSLSANPELLATLVHLDVSSNDMGASGGEALGYLLQHTVALKSLLLLSMKGFSVAACTSLFTMAGLNSHPGMGVALDLSNTPIKGDPVKAISKTCKMAKHFPISQMVLNSCGLGIKGLELLSESLPQNKAVCSSLRLLSLEGNVKIGLLSGFTQAASLSKLSTSVASLACQMSLQALYLTGDDDHFLLENLVPMLVALSFNNSLRILNIANNRGGDSIATTLAVALRSNKVLEMLDIDGSNISLEGYRSLTAGLQENKSLIDMPAPTRDLARLTTEENKVIVQSIAKGLQAPIIRNVRAKQGHVQRTRTARTGSRHGVLDSPSLEELSGLLAKASDMDRAGDPSTSAKVQLRTASITMQTPPDALRRLAGVQSLDDEEGDEDEEAEDEPERKPSAAAAVKKAVDATAESGSVSAERVRQGGQSQPVMALHPGGTRGRTQVVSQSAKPEPLLATLLELGYSTAAPARSRHRSNCSVDFSRRMGSVAEEAQPAPGSAAAPATPDPTPTPVPTPAPPPTPAFPPEPVAEAPTVTEVVKEETGKAELISQLSGDIASRLKMFEGGEDEDNADKAPPPQIELPPDSMVLNPETHKVVHDSTLPAAKAEVNDLAQQKLVTSGAALSPEARGAGESPEAPKSGMQADGSMAAAAEGSAPSSSAEGAVEGESAGSGSGEAAPAQRLSKSMLPGIGGDGESNKWIQALVNNSPEVQRLREAILVLQKATGLSEAELQWKIESASTNSYLMAEEKLQTSEKEYQQLLCTQEEYERTVFELKNPNVLRTLQAAAKATLVEPEKPKPDWNASTKPEPVLDARAAFLADIAKATKPKGAKTISVKTARDRLARELKLAKKDATGPSVVVSTLEDVLRKDDASLPAAAAAAAEQLTAKREQAEKEIEQMQFRGETMNKEIDLWQGRVDSAPEKTDVMRQREEQWEVEQRAHNQEALRLMRSLVPVDITTVADAAALQARALEKGVYYPLDLCHYLKMTKILHWVVMHPDDVAKANFLAGADAGIWRNLQDYDLFEMRALFANLPAKFELDGTGKKAEWRA</sequence>
<dbReference type="SMART" id="SM00368">
    <property type="entry name" value="LRR_RI"/>
    <property type="match status" value="6"/>
</dbReference>
<evidence type="ECO:0000256" key="3">
    <source>
        <dbReference type="SAM" id="MobiDB-lite"/>
    </source>
</evidence>
<feature type="compositionally biased region" description="Pro residues" evidence="3">
    <location>
        <begin position="893"/>
        <end position="916"/>
    </location>
</feature>
<feature type="region of interest" description="Disordered" evidence="3">
    <location>
        <begin position="1011"/>
        <end position="1068"/>
    </location>
</feature>
<dbReference type="InterPro" id="IPR032675">
    <property type="entry name" value="LRR_dom_sf"/>
</dbReference>
<dbReference type="Gene3D" id="3.80.10.10">
    <property type="entry name" value="Ribonuclease Inhibitor"/>
    <property type="match status" value="1"/>
</dbReference>
<dbReference type="Proteomes" id="UP001190700">
    <property type="component" value="Unassembled WGS sequence"/>
</dbReference>
<evidence type="ECO:0000256" key="1">
    <source>
        <dbReference type="ARBA" id="ARBA00004430"/>
    </source>
</evidence>
<feature type="region of interest" description="Disordered" evidence="3">
    <location>
        <begin position="693"/>
        <end position="716"/>
    </location>
</feature>
<dbReference type="GO" id="GO:0030027">
    <property type="term" value="C:lamellipodium"/>
    <property type="evidence" value="ECO:0007669"/>
    <property type="project" value="TreeGrafter"/>
</dbReference>
<feature type="compositionally biased region" description="Low complexity" evidence="3">
    <location>
        <begin position="878"/>
        <end position="892"/>
    </location>
</feature>
<feature type="compositionally biased region" description="Basic residues" evidence="3">
    <location>
        <begin position="693"/>
        <end position="702"/>
    </location>
</feature>
<dbReference type="SUPFAM" id="SSF52047">
    <property type="entry name" value="RNI-like"/>
    <property type="match status" value="1"/>
</dbReference>
<feature type="region of interest" description="Disordered" evidence="3">
    <location>
        <begin position="954"/>
        <end position="975"/>
    </location>
</feature>
<evidence type="ECO:0000256" key="2">
    <source>
        <dbReference type="SAM" id="Coils"/>
    </source>
</evidence>
<name>A0AAE0LDV3_9CHLO</name>
<dbReference type="GO" id="GO:0016477">
    <property type="term" value="P:cell migration"/>
    <property type="evidence" value="ECO:0007669"/>
    <property type="project" value="TreeGrafter"/>
</dbReference>
<reference evidence="4 5" key="1">
    <citation type="journal article" date="2015" name="Genome Biol. Evol.">
        <title>Comparative Genomics of a Bacterivorous Green Alga Reveals Evolutionary Causalities and Consequences of Phago-Mixotrophic Mode of Nutrition.</title>
        <authorList>
            <person name="Burns J.A."/>
            <person name="Paasch A."/>
            <person name="Narechania A."/>
            <person name="Kim E."/>
        </authorList>
    </citation>
    <scope>NUCLEOTIDE SEQUENCE [LARGE SCALE GENOMIC DNA]</scope>
    <source>
        <strain evidence="4 5">PLY_AMNH</strain>
    </source>
</reference>
<comment type="subcellular location">
    <subcellularLocation>
        <location evidence="1">Cytoplasm</location>
        <location evidence="1">Cytoskeleton</location>
        <location evidence="1">Cilium axoneme</location>
    </subcellularLocation>
</comment>
<dbReference type="Pfam" id="PF13516">
    <property type="entry name" value="LRR_6"/>
    <property type="match status" value="3"/>
</dbReference>
<gene>
    <name evidence="4" type="ORF">CYMTET_11029</name>
</gene>
<evidence type="ECO:0000313" key="5">
    <source>
        <dbReference type="Proteomes" id="UP001190700"/>
    </source>
</evidence>
<accession>A0AAE0LDV3</accession>
<dbReference type="EMBL" id="LGRX02003987">
    <property type="protein sequence ID" value="KAK3281164.1"/>
    <property type="molecule type" value="Genomic_DNA"/>
</dbReference>
<feature type="compositionally biased region" description="Low complexity" evidence="3">
    <location>
        <begin position="1028"/>
        <end position="1068"/>
    </location>
</feature>
<feature type="coiled-coil region" evidence="2">
    <location>
        <begin position="1267"/>
        <end position="1298"/>
    </location>
</feature>
<feature type="compositionally biased region" description="Polar residues" evidence="3">
    <location>
        <begin position="736"/>
        <end position="753"/>
    </location>
</feature>
<keyword evidence="2" id="KW-0175">Coiled coil</keyword>
<organism evidence="4 5">
    <name type="scientific">Cymbomonas tetramitiformis</name>
    <dbReference type="NCBI Taxonomy" id="36881"/>
    <lineage>
        <taxon>Eukaryota</taxon>
        <taxon>Viridiplantae</taxon>
        <taxon>Chlorophyta</taxon>
        <taxon>Pyramimonadophyceae</taxon>
        <taxon>Pyramimonadales</taxon>
        <taxon>Pyramimonadaceae</taxon>
        <taxon>Cymbomonas</taxon>
    </lineage>
</organism>
<evidence type="ECO:0000313" key="4">
    <source>
        <dbReference type="EMBL" id="KAK3281164.1"/>
    </source>
</evidence>
<feature type="region of interest" description="Disordered" evidence="3">
    <location>
        <begin position="873"/>
        <end position="921"/>
    </location>
</feature>
<dbReference type="PANTHER" id="PTHR24112:SF66">
    <property type="entry name" value="LEUCINE-RICH REPEAT, ISOFORM F"/>
    <property type="match status" value="1"/>
</dbReference>
<protein>
    <submittedName>
        <fullName evidence="4">Uncharacterized protein</fullName>
    </submittedName>
</protein>
<dbReference type="InterPro" id="IPR051279">
    <property type="entry name" value="PP1-Reg/Actin-Interact_Protein"/>
</dbReference>